<feature type="non-terminal residue" evidence="1">
    <location>
        <position position="150"/>
    </location>
</feature>
<sequence>IHAVVFAVAFTSALNTSTWHRFWWWTSGKSWPAGVTDVLKNAYGTCKPGDIYCFQRLPSWAEEDSTEILAIDSEGTVYQWKFDAKNPTAHAAWQAFHDHQETASGTIKNNQAWDPVTLEGNKPKATQDSFMYRDQNGVKSLLLDDDNCDC</sequence>
<accession>A0ABN8T4V8</accession>
<dbReference type="Proteomes" id="UP001159427">
    <property type="component" value="Unassembled WGS sequence"/>
</dbReference>
<feature type="non-terminal residue" evidence="1">
    <location>
        <position position="1"/>
    </location>
</feature>
<evidence type="ECO:0000313" key="1">
    <source>
        <dbReference type="EMBL" id="CAH3199312.1"/>
    </source>
</evidence>
<protein>
    <submittedName>
        <fullName evidence="1">Uncharacterized protein</fullName>
    </submittedName>
</protein>
<gene>
    <name evidence="1" type="ORF">PEVE_00040116</name>
</gene>
<comment type="caution">
    <text evidence="1">The sequence shown here is derived from an EMBL/GenBank/DDBJ whole genome shotgun (WGS) entry which is preliminary data.</text>
</comment>
<evidence type="ECO:0000313" key="2">
    <source>
        <dbReference type="Proteomes" id="UP001159427"/>
    </source>
</evidence>
<name>A0ABN8T4V8_9CNID</name>
<reference evidence="1 2" key="1">
    <citation type="submission" date="2022-05" db="EMBL/GenBank/DDBJ databases">
        <authorList>
            <consortium name="Genoscope - CEA"/>
            <person name="William W."/>
        </authorList>
    </citation>
    <scope>NUCLEOTIDE SEQUENCE [LARGE SCALE GENOMIC DNA]</scope>
</reference>
<proteinExistence type="predicted"/>
<keyword evidence="2" id="KW-1185">Reference proteome</keyword>
<dbReference type="EMBL" id="CALNXI010007235">
    <property type="protein sequence ID" value="CAH3199312.1"/>
    <property type="molecule type" value="Genomic_DNA"/>
</dbReference>
<organism evidence="1 2">
    <name type="scientific">Porites evermanni</name>
    <dbReference type="NCBI Taxonomy" id="104178"/>
    <lineage>
        <taxon>Eukaryota</taxon>
        <taxon>Metazoa</taxon>
        <taxon>Cnidaria</taxon>
        <taxon>Anthozoa</taxon>
        <taxon>Hexacorallia</taxon>
        <taxon>Scleractinia</taxon>
        <taxon>Fungiina</taxon>
        <taxon>Poritidae</taxon>
        <taxon>Porites</taxon>
    </lineage>
</organism>